<dbReference type="RefSeq" id="WP_114442872.1">
    <property type="nucleotide sequence ID" value="NZ_QOZG01000032.1"/>
</dbReference>
<proteinExistence type="inferred from homology"/>
<dbReference type="EMBL" id="QOZG01000032">
    <property type="protein sequence ID" value="RCS21485.1"/>
    <property type="molecule type" value="Genomic_DNA"/>
</dbReference>
<dbReference type="Proteomes" id="UP000253420">
    <property type="component" value="Unassembled WGS sequence"/>
</dbReference>
<dbReference type="GO" id="GO:0046872">
    <property type="term" value="F:metal ion binding"/>
    <property type="evidence" value="ECO:0007669"/>
    <property type="project" value="InterPro"/>
</dbReference>
<dbReference type="Pfam" id="PF00491">
    <property type="entry name" value="Arginase"/>
    <property type="match status" value="1"/>
</dbReference>
<gene>
    <name evidence="2" type="ORF">DUT91_23715</name>
</gene>
<organism evidence="2 3">
    <name type="scientific">Phyllobacterium salinisoli</name>
    <dbReference type="NCBI Taxonomy" id="1899321"/>
    <lineage>
        <taxon>Bacteria</taxon>
        <taxon>Pseudomonadati</taxon>
        <taxon>Pseudomonadota</taxon>
        <taxon>Alphaproteobacteria</taxon>
        <taxon>Hyphomicrobiales</taxon>
        <taxon>Phyllobacteriaceae</taxon>
        <taxon>Phyllobacterium</taxon>
    </lineage>
</organism>
<sequence length="89" mass="9438">MVAAGICRLHTHLSVDLDILNPAVAPNVSGPIGGGWSVEQLIATIRSILRAETVNSVSFVEAGPTERPGSRVNCRGNPIRIERVIPNVT</sequence>
<protein>
    <submittedName>
        <fullName evidence="2">Uncharacterized protein</fullName>
    </submittedName>
</protein>
<evidence type="ECO:0000313" key="2">
    <source>
        <dbReference type="EMBL" id="RCS21485.1"/>
    </source>
</evidence>
<dbReference type="AlphaFoldDB" id="A0A368JYG1"/>
<dbReference type="OrthoDB" id="9789727at2"/>
<evidence type="ECO:0000256" key="1">
    <source>
        <dbReference type="PROSITE-ProRule" id="PRU00742"/>
    </source>
</evidence>
<dbReference type="InterPro" id="IPR023696">
    <property type="entry name" value="Ureohydrolase_dom_sf"/>
</dbReference>
<dbReference type="GO" id="GO:0016813">
    <property type="term" value="F:hydrolase activity, acting on carbon-nitrogen (but not peptide) bonds, in linear amidines"/>
    <property type="evidence" value="ECO:0007669"/>
    <property type="project" value="UniProtKB-ARBA"/>
</dbReference>
<evidence type="ECO:0000313" key="3">
    <source>
        <dbReference type="Proteomes" id="UP000253420"/>
    </source>
</evidence>
<comment type="caution">
    <text evidence="2">The sequence shown here is derived from an EMBL/GenBank/DDBJ whole genome shotgun (WGS) entry which is preliminary data.</text>
</comment>
<name>A0A368JYG1_9HYPH</name>
<dbReference type="InterPro" id="IPR006035">
    <property type="entry name" value="Ureohydrolase"/>
</dbReference>
<accession>A0A368JYG1</accession>
<dbReference type="Gene3D" id="3.40.800.10">
    <property type="entry name" value="Ureohydrolase domain"/>
    <property type="match status" value="1"/>
</dbReference>
<dbReference type="SUPFAM" id="SSF52768">
    <property type="entry name" value="Arginase/deacetylase"/>
    <property type="match status" value="1"/>
</dbReference>
<dbReference type="PROSITE" id="PS51409">
    <property type="entry name" value="ARGINASE_2"/>
    <property type="match status" value="1"/>
</dbReference>
<comment type="similarity">
    <text evidence="1">Belongs to the arginase family.</text>
</comment>
<keyword evidence="3" id="KW-1185">Reference proteome</keyword>
<reference evidence="2 3" key="1">
    <citation type="submission" date="2018-07" db="EMBL/GenBank/DDBJ databases">
        <title>The draft genome of Phyllobacterium salinisoli.</title>
        <authorList>
            <person name="Liu L."/>
            <person name="Li L."/>
            <person name="Zhang X."/>
            <person name="Liang L."/>
        </authorList>
    </citation>
    <scope>NUCLEOTIDE SEQUENCE [LARGE SCALE GENOMIC DNA]</scope>
    <source>
        <strain evidence="2 3">LLAN61</strain>
    </source>
</reference>